<dbReference type="Proteomes" id="UP000306980">
    <property type="component" value="Unassembled WGS sequence"/>
</dbReference>
<dbReference type="EMBL" id="VCIA01000001">
    <property type="protein sequence ID" value="TMN22727.1"/>
    <property type="molecule type" value="Genomic_DNA"/>
</dbReference>
<organism evidence="3 5">
    <name type="scientific">Lentibacillus cibarius</name>
    <dbReference type="NCBI Taxonomy" id="2583219"/>
    <lineage>
        <taxon>Bacteria</taxon>
        <taxon>Bacillati</taxon>
        <taxon>Bacillota</taxon>
        <taxon>Bacilli</taxon>
        <taxon>Bacillales</taxon>
        <taxon>Bacillaceae</taxon>
        <taxon>Lentibacillus</taxon>
    </lineage>
</organism>
<dbReference type="RefSeq" id="WP_138603626.1">
    <property type="nucleotide sequence ID" value="NZ_VCIA01000001.1"/>
</dbReference>
<evidence type="ECO:0000313" key="4">
    <source>
        <dbReference type="Proteomes" id="UP000306980"/>
    </source>
</evidence>
<dbReference type="SUPFAM" id="SSF51182">
    <property type="entry name" value="RmlC-like cupins"/>
    <property type="match status" value="1"/>
</dbReference>
<evidence type="ECO:0000313" key="2">
    <source>
        <dbReference type="EMBL" id="TMN22727.1"/>
    </source>
</evidence>
<evidence type="ECO:0000313" key="3">
    <source>
        <dbReference type="EMBL" id="TRM11507.1"/>
    </source>
</evidence>
<gene>
    <name evidence="2" type="ORF">FFL34_11935</name>
    <name evidence="3" type="ORF">FH966_07255</name>
</gene>
<evidence type="ECO:0000259" key="1">
    <source>
        <dbReference type="Pfam" id="PF07883"/>
    </source>
</evidence>
<dbReference type="EMBL" id="VJMZ01000001">
    <property type="protein sequence ID" value="TRM11507.1"/>
    <property type="molecule type" value="Genomic_DNA"/>
</dbReference>
<dbReference type="Proteomes" id="UP000319280">
    <property type="component" value="Unassembled WGS sequence"/>
</dbReference>
<sequence length="96" mass="11304">MDTYSVSHEITKPSDRKRIFRDNEREVMHLKLQKGEIVREHYSPKHVFVFVKHGNVEITVNQEPQIVNAENILHMEPRDRHSLKALSDVSILVMKC</sequence>
<accession>A0A5S3QLV8</accession>
<dbReference type="InterPro" id="IPR013096">
    <property type="entry name" value="Cupin_2"/>
</dbReference>
<feature type="domain" description="Cupin type-2" evidence="1">
    <location>
        <begin position="29"/>
        <end position="91"/>
    </location>
</feature>
<reference evidence="3 5" key="2">
    <citation type="submission" date="2019-07" db="EMBL/GenBank/DDBJ databases">
        <title>Genomic analysis of Lentibacillus sp. NKC851-2.</title>
        <authorList>
            <person name="Oh Y.J."/>
        </authorList>
    </citation>
    <scope>NUCLEOTIDE SEQUENCE [LARGE SCALE GENOMIC DNA]</scope>
    <source>
        <strain evidence="3 5">NKC851-2</strain>
    </source>
</reference>
<comment type="caution">
    <text evidence="3">The sequence shown here is derived from an EMBL/GenBank/DDBJ whole genome shotgun (WGS) entry which is preliminary data.</text>
</comment>
<dbReference type="InterPro" id="IPR014710">
    <property type="entry name" value="RmlC-like_jellyroll"/>
</dbReference>
<protein>
    <submittedName>
        <fullName evidence="3">Cupin domain-containing protein</fullName>
    </submittedName>
</protein>
<dbReference type="OrthoDB" id="5243866at2"/>
<dbReference type="AlphaFoldDB" id="A0A549YI00"/>
<dbReference type="Gene3D" id="2.60.120.10">
    <property type="entry name" value="Jelly Rolls"/>
    <property type="match status" value="1"/>
</dbReference>
<name>A0A549YI00_9BACI</name>
<dbReference type="InterPro" id="IPR011051">
    <property type="entry name" value="RmlC_Cupin_sf"/>
</dbReference>
<evidence type="ECO:0000313" key="5">
    <source>
        <dbReference type="Proteomes" id="UP000319280"/>
    </source>
</evidence>
<accession>A0A549YI00</accession>
<dbReference type="Pfam" id="PF07883">
    <property type="entry name" value="Cupin_2"/>
    <property type="match status" value="1"/>
</dbReference>
<reference evidence="2 4" key="1">
    <citation type="submission" date="2019-05" db="EMBL/GenBank/DDBJ databases">
        <title>Genomic analysis of Lentibacillus sp. NKC220-2.</title>
        <authorList>
            <person name="Oh Y.J."/>
        </authorList>
    </citation>
    <scope>NUCLEOTIDE SEQUENCE [LARGE SCALE GENOMIC DNA]</scope>
    <source>
        <strain evidence="2 4">NKC220-2</strain>
    </source>
</reference>
<proteinExistence type="predicted"/>
<keyword evidence="5" id="KW-1185">Reference proteome</keyword>